<organism evidence="1 2">
    <name type="scientific">Nocardioides aestuarii</name>
    <dbReference type="NCBI Taxonomy" id="252231"/>
    <lineage>
        <taxon>Bacteria</taxon>
        <taxon>Bacillati</taxon>
        <taxon>Actinomycetota</taxon>
        <taxon>Actinomycetes</taxon>
        <taxon>Propionibacteriales</taxon>
        <taxon>Nocardioidaceae</taxon>
        <taxon>Nocardioides</taxon>
    </lineage>
</organism>
<dbReference type="Gene3D" id="3.40.50.1240">
    <property type="entry name" value="Phosphoglycerate mutase-like"/>
    <property type="match status" value="1"/>
</dbReference>
<dbReference type="InterPro" id="IPR029033">
    <property type="entry name" value="His_PPase_superfam"/>
</dbReference>
<dbReference type="EMBL" id="JBHUGD010000003">
    <property type="protein sequence ID" value="MFD1948488.1"/>
    <property type="molecule type" value="Genomic_DNA"/>
</dbReference>
<gene>
    <name evidence="1" type="ORF">ACFSDE_16915</name>
</gene>
<name>A0ABW4TSQ8_9ACTN</name>
<evidence type="ECO:0000313" key="2">
    <source>
        <dbReference type="Proteomes" id="UP001597351"/>
    </source>
</evidence>
<dbReference type="RefSeq" id="WP_343920589.1">
    <property type="nucleotide sequence ID" value="NZ_BAAAJT010000002.1"/>
</dbReference>
<protein>
    <submittedName>
        <fullName evidence="1">Histidine phosphatase family protein</fullName>
    </submittedName>
</protein>
<evidence type="ECO:0000313" key="1">
    <source>
        <dbReference type="EMBL" id="MFD1948488.1"/>
    </source>
</evidence>
<dbReference type="CDD" id="cd07067">
    <property type="entry name" value="HP_PGM_like"/>
    <property type="match status" value="1"/>
</dbReference>
<dbReference type="Pfam" id="PF00300">
    <property type="entry name" value="His_Phos_1"/>
    <property type="match status" value="1"/>
</dbReference>
<proteinExistence type="predicted"/>
<dbReference type="Proteomes" id="UP001597351">
    <property type="component" value="Unassembled WGS sequence"/>
</dbReference>
<keyword evidence="2" id="KW-1185">Reference proteome</keyword>
<dbReference type="PANTHER" id="PTHR48100">
    <property type="entry name" value="BROAD-SPECIFICITY PHOSPHATASE YOR283W-RELATED"/>
    <property type="match status" value="1"/>
</dbReference>
<comment type="caution">
    <text evidence="1">The sequence shown here is derived from an EMBL/GenBank/DDBJ whole genome shotgun (WGS) entry which is preliminary data.</text>
</comment>
<dbReference type="SMART" id="SM00855">
    <property type="entry name" value="PGAM"/>
    <property type="match status" value="1"/>
</dbReference>
<dbReference type="InterPro" id="IPR050275">
    <property type="entry name" value="PGM_Phosphatase"/>
</dbReference>
<dbReference type="PANTHER" id="PTHR48100:SF62">
    <property type="entry name" value="GLUCOSYL-3-PHOSPHOGLYCERATE PHOSPHATASE"/>
    <property type="match status" value="1"/>
</dbReference>
<dbReference type="SUPFAM" id="SSF53254">
    <property type="entry name" value="Phosphoglycerate mutase-like"/>
    <property type="match status" value="1"/>
</dbReference>
<dbReference type="InterPro" id="IPR013078">
    <property type="entry name" value="His_Pase_superF_clade-1"/>
</dbReference>
<sequence>MPDARRLVLLRHGRTAWNAIGRGQGHADVGLDEVGQAQARLAGPWVAATFAPSVLWTSDLARARETAAHVEEATGLTARVDPRLREYDLGERTGLTMAEFAERFPAEHDAWNRGEYGAVPGAESTADVHDRIVPAARELLEATAPGGTGVAVTHGASLRVAVATLLGWPEDVVRGLRGMTNCAVAVLVTDGSDRPLRLDAWNATPDFASSPAMY</sequence>
<accession>A0ABW4TSQ8</accession>
<reference evidence="2" key="1">
    <citation type="journal article" date="2019" name="Int. J. Syst. Evol. Microbiol.">
        <title>The Global Catalogue of Microorganisms (GCM) 10K type strain sequencing project: providing services to taxonomists for standard genome sequencing and annotation.</title>
        <authorList>
            <consortium name="The Broad Institute Genomics Platform"/>
            <consortium name="The Broad Institute Genome Sequencing Center for Infectious Disease"/>
            <person name="Wu L."/>
            <person name="Ma J."/>
        </authorList>
    </citation>
    <scope>NUCLEOTIDE SEQUENCE [LARGE SCALE GENOMIC DNA]</scope>
    <source>
        <strain evidence="2">CGMCC 1.12477</strain>
    </source>
</reference>